<proteinExistence type="predicted"/>
<keyword evidence="4" id="KW-0862">Zinc</keyword>
<dbReference type="GO" id="GO:0046983">
    <property type="term" value="F:protein dimerization activity"/>
    <property type="evidence" value="ECO:0007669"/>
    <property type="project" value="InterPro"/>
</dbReference>
<evidence type="ECO:0000256" key="5">
    <source>
        <dbReference type="ARBA" id="ARBA00023242"/>
    </source>
</evidence>
<dbReference type="PANTHER" id="PTHR46481:SF10">
    <property type="entry name" value="ZINC FINGER BED DOMAIN-CONTAINING PROTEIN 39"/>
    <property type="match status" value="1"/>
</dbReference>
<keyword evidence="2" id="KW-0479">Metal-binding</keyword>
<comment type="subcellular location">
    <subcellularLocation>
        <location evidence="1">Nucleus</location>
    </subcellularLocation>
</comment>
<evidence type="ECO:0000313" key="7">
    <source>
        <dbReference type="EMBL" id="KZV90151.1"/>
    </source>
</evidence>
<dbReference type="GO" id="GO:0008270">
    <property type="term" value="F:zinc ion binding"/>
    <property type="evidence" value="ECO:0007669"/>
    <property type="project" value="UniProtKB-KW"/>
</dbReference>
<dbReference type="SUPFAM" id="SSF53098">
    <property type="entry name" value="Ribonuclease H-like"/>
    <property type="match status" value="1"/>
</dbReference>
<feature type="non-terminal residue" evidence="7">
    <location>
        <position position="1"/>
    </location>
</feature>
<dbReference type="InterPro" id="IPR012337">
    <property type="entry name" value="RNaseH-like_sf"/>
</dbReference>
<keyword evidence="5" id="KW-0539">Nucleus</keyword>
<feature type="non-terminal residue" evidence="7">
    <location>
        <position position="91"/>
    </location>
</feature>
<dbReference type="OrthoDB" id="1715602at2759"/>
<keyword evidence="8" id="KW-1185">Reference proteome</keyword>
<gene>
    <name evidence="7" type="ORF">EXIGLDRAFT_580783</name>
</gene>
<organism evidence="7 8">
    <name type="scientific">Exidia glandulosa HHB12029</name>
    <dbReference type="NCBI Taxonomy" id="1314781"/>
    <lineage>
        <taxon>Eukaryota</taxon>
        <taxon>Fungi</taxon>
        <taxon>Dikarya</taxon>
        <taxon>Basidiomycota</taxon>
        <taxon>Agaricomycotina</taxon>
        <taxon>Agaricomycetes</taxon>
        <taxon>Auriculariales</taxon>
        <taxon>Exidiaceae</taxon>
        <taxon>Exidia</taxon>
    </lineage>
</organism>
<dbReference type="GO" id="GO:0005634">
    <property type="term" value="C:nucleus"/>
    <property type="evidence" value="ECO:0007669"/>
    <property type="project" value="UniProtKB-SubCell"/>
</dbReference>
<dbReference type="InterPro" id="IPR008906">
    <property type="entry name" value="HATC_C_dom"/>
</dbReference>
<evidence type="ECO:0000256" key="3">
    <source>
        <dbReference type="ARBA" id="ARBA00022771"/>
    </source>
</evidence>
<dbReference type="InParanoid" id="A0A165G8R0"/>
<name>A0A165G8R0_EXIGL</name>
<dbReference type="PANTHER" id="PTHR46481">
    <property type="entry name" value="ZINC FINGER BED DOMAIN-CONTAINING PROTEIN 4"/>
    <property type="match status" value="1"/>
</dbReference>
<evidence type="ECO:0000256" key="1">
    <source>
        <dbReference type="ARBA" id="ARBA00004123"/>
    </source>
</evidence>
<dbReference type="AlphaFoldDB" id="A0A165G8R0"/>
<protein>
    <submittedName>
        <fullName evidence="7">HAT dimerization</fullName>
    </submittedName>
</protein>
<accession>A0A165G8R0</accession>
<sequence length="91" mass="10637">ELERYLNAPTEDTIDIVGWWWAHRETYPCLHRMAIDYCSAPASTIDVERLFSTGRILLGHLRNRLSADSVRATLCLKSWWDEDMIDDNKLV</sequence>
<evidence type="ECO:0000256" key="2">
    <source>
        <dbReference type="ARBA" id="ARBA00022723"/>
    </source>
</evidence>
<feature type="domain" description="HAT C-terminal dimerisation" evidence="6">
    <location>
        <begin position="1"/>
        <end position="79"/>
    </location>
</feature>
<dbReference type="InterPro" id="IPR052035">
    <property type="entry name" value="ZnF_BED_domain_contain"/>
</dbReference>
<evidence type="ECO:0000313" key="8">
    <source>
        <dbReference type="Proteomes" id="UP000077266"/>
    </source>
</evidence>
<evidence type="ECO:0000259" key="6">
    <source>
        <dbReference type="Pfam" id="PF05699"/>
    </source>
</evidence>
<dbReference type="Proteomes" id="UP000077266">
    <property type="component" value="Unassembled WGS sequence"/>
</dbReference>
<evidence type="ECO:0000256" key="4">
    <source>
        <dbReference type="ARBA" id="ARBA00022833"/>
    </source>
</evidence>
<keyword evidence="3" id="KW-0863">Zinc-finger</keyword>
<dbReference type="STRING" id="1314781.A0A165G8R0"/>
<dbReference type="EMBL" id="KV426055">
    <property type="protein sequence ID" value="KZV90151.1"/>
    <property type="molecule type" value="Genomic_DNA"/>
</dbReference>
<dbReference type="Pfam" id="PF05699">
    <property type="entry name" value="Dimer_Tnp_hAT"/>
    <property type="match status" value="1"/>
</dbReference>
<reference evidence="7 8" key="1">
    <citation type="journal article" date="2016" name="Mol. Biol. Evol.">
        <title>Comparative Genomics of Early-Diverging Mushroom-Forming Fungi Provides Insights into the Origins of Lignocellulose Decay Capabilities.</title>
        <authorList>
            <person name="Nagy L.G."/>
            <person name="Riley R."/>
            <person name="Tritt A."/>
            <person name="Adam C."/>
            <person name="Daum C."/>
            <person name="Floudas D."/>
            <person name="Sun H."/>
            <person name="Yadav J.S."/>
            <person name="Pangilinan J."/>
            <person name="Larsson K.H."/>
            <person name="Matsuura K."/>
            <person name="Barry K."/>
            <person name="Labutti K."/>
            <person name="Kuo R."/>
            <person name="Ohm R.A."/>
            <person name="Bhattacharya S.S."/>
            <person name="Shirouzu T."/>
            <person name="Yoshinaga Y."/>
            <person name="Martin F.M."/>
            <person name="Grigoriev I.V."/>
            <person name="Hibbett D.S."/>
        </authorList>
    </citation>
    <scope>NUCLEOTIDE SEQUENCE [LARGE SCALE GENOMIC DNA]</scope>
    <source>
        <strain evidence="7 8">HHB12029</strain>
    </source>
</reference>